<evidence type="ECO:0000313" key="10">
    <source>
        <dbReference type="Proteomes" id="UP001227230"/>
    </source>
</evidence>
<evidence type="ECO:0000256" key="6">
    <source>
        <dbReference type="ARBA" id="ARBA00023136"/>
    </source>
</evidence>
<feature type="domain" description="PGG" evidence="8">
    <location>
        <begin position="1"/>
        <end position="68"/>
    </location>
</feature>
<keyword evidence="3" id="KW-0677">Repeat</keyword>
<evidence type="ECO:0000256" key="7">
    <source>
        <dbReference type="SAM" id="Phobius"/>
    </source>
</evidence>
<evidence type="ECO:0000256" key="5">
    <source>
        <dbReference type="ARBA" id="ARBA00023043"/>
    </source>
</evidence>
<organism evidence="9 10">
    <name type="scientific">Vitis vinifera</name>
    <name type="common">Grape</name>
    <dbReference type="NCBI Taxonomy" id="29760"/>
    <lineage>
        <taxon>Eukaryota</taxon>
        <taxon>Viridiplantae</taxon>
        <taxon>Streptophyta</taxon>
        <taxon>Embryophyta</taxon>
        <taxon>Tracheophyta</taxon>
        <taxon>Spermatophyta</taxon>
        <taxon>Magnoliopsida</taxon>
        <taxon>eudicotyledons</taxon>
        <taxon>Gunneridae</taxon>
        <taxon>Pentapetalae</taxon>
        <taxon>rosids</taxon>
        <taxon>Vitales</taxon>
        <taxon>Vitaceae</taxon>
        <taxon>Viteae</taxon>
        <taxon>Vitis</taxon>
    </lineage>
</organism>
<accession>A0ABY9CRM3</accession>
<evidence type="ECO:0000256" key="1">
    <source>
        <dbReference type="ARBA" id="ARBA00004141"/>
    </source>
</evidence>
<evidence type="ECO:0000256" key="3">
    <source>
        <dbReference type="ARBA" id="ARBA00022737"/>
    </source>
</evidence>
<evidence type="ECO:0000256" key="2">
    <source>
        <dbReference type="ARBA" id="ARBA00022692"/>
    </source>
</evidence>
<keyword evidence="4 7" id="KW-1133">Transmembrane helix</keyword>
<protein>
    <recommendedName>
        <fullName evidence="8">PGG domain-containing protein</fullName>
    </recommendedName>
</protein>
<sequence length="77" mass="8290">MITAGVIAAMAYQAGLNPPGGNWQDDKSGYVAGTSIMGDYYPSSYHLFWIYNTVALVTSLSTIFLLISGIPGFSCRF</sequence>
<dbReference type="InterPro" id="IPR026961">
    <property type="entry name" value="PGG_dom"/>
</dbReference>
<reference evidence="9 10" key="1">
    <citation type="journal article" date="2023" name="Hortic Res">
        <title>The complete reference genome for grapevine (Vitis vinifera L.) genetics and breeding.</title>
        <authorList>
            <person name="Shi X."/>
            <person name="Cao S."/>
            <person name="Wang X."/>
            <person name="Huang S."/>
            <person name="Wang Y."/>
            <person name="Liu Z."/>
            <person name="Liu W."/>
            <person name="Leng X."/>
            <person name="Peng Y."/>
            <person name="Wang N."/>
            <person name="Wang Y."/>
            <person name="Ma Z."/>
            <person name="Xu X."/>
            <person name="Zhang F."/>
            <person name="Xue H."/>
            <person name="Zhong H."/>
            <person name="Wang Y."/>
            <person name="Zhang K."/>
            <person name="Velt A."/>
            <person name="Avia K."/>
            <person name="Holtgrawe D."/>
            <person name="Grimplet J."/>
            <person name="Matus J.T."/>
            <person name="Ware D."/>
            <person name="Wu X."/>
            <person name="Wang H."/>
            <person name="Liu C."/>
            <person name="Fang Y."/>
            <person name="Rustenholz C."/>
            <person name="Cheng Z."/>
            <person name="Xiao H."/>
            <person name="Zhou Y."/>
        </authorList>
    </citation>
    <scope>NUCLEOTIDE SEQUENCE [LARGE SCALE GENOMIC DNA]</scope>
    <source>
        <strain evidence="10">cv. Pinot noir / PN40024</strain>
        <tissue evidence="9">Leaf</tissue>
    </source>
</reference>
<keyword evidence="6 7" id="KW-0472">Membrane</keyword>
<evidence type="ECO:0000313" key="9">
    <source>
        <dbReference type="EMBL" id="WJZ97739.1"/>
    </source>
</evidence>
<keyword evidence="5" id="KW-0040">ANK repeat</keyword>
<evidence type="ECO:0000259" key="8">
    <source>
        <dbReference type="Pfam" id="PF13962"/>
    </source>
</evidence>
<keyword evidence="2 7" id="KW-0812">Transmembrane</keyword>
<dbReference type="PANTHER" id="PTHR24186">
    <property type="entry name" value="PROTEIN PHOSPHATASE 1 REGULATORY SUBUNIT"/>
    <property type="match status" value="1"/>
</dbReference>
<gene>
    <name evidence="9" type="ORF">VitviT2T_016320</name>
</gene>
<dbReference type="EMBL" id="CP126658">
    <property type="protein sequence ID" value="WJZ97739.1"/>
    <property type="molecule type" value="Genomic_DNA"/>
</dbReference>
<keyword evidence="10" id="KW-1185">Reference proteome</keyword>
<proteinExistence type="predicted"/>
<name>A0ABY9CRM3_VITVI</name>
<feature type="transmembrane region" description="Helical" evidence="7">
    <location>
        <begin position="47"/>
        <end position="67"/>
    </location>
</feature>
<dbReference type="Proteomes" id="UP001227230">
    <property type="component" value="Chromosome 11"/>
</dbReference>
<dbReference type="Pfam" id="PF13962">
    <property type="entry name" value="PGG"/>
    <property type="match status" value="1"/>
</dbReference>
<evidence type="ECO:0000256" key="4">
    <source>
        <dbReference type="ARBA" id="ARBA00022989"/>
    </source>
</evidence>
<comment type="subcellular location">
    <subcellularLocation>
        <location evidence="1">Membrane</location>
        <topology evidence="1">Multi-pass membrane protein</topology>
    </subcellularLocation>
</comment>
<dbReference type="PANTHER" id="PTHR24186:SF37">
    <property type="entry name" value="PGG DOMAIN-CONTAINING PROTEIN"/>
    <property type="match status" value="1"/>
</dbReference>